<evidence type="ECO:0000256" key="2">
    <source>
        <dbReference type="ARBA" id="ARBA00022475"/>
    </source>
</evidence>
<comment type="subcellular location">
    <subcellularLocation>
        <location evidence="1">Cell membrane</location>
    </subcellularLocation>
</comment>
<proteinExistence type="predicted"/>
<keyword evidence="2" id="KW-1003">Cell membrane</keyword>
<evidence type="ECO:0000256" key="6">
    <source>
        <dbReference type="SAM" id="Phobius"/>
    </source>
</evidence>
<accession>A0ABD6Q6S9</accession>
<dbReference type="EMBL" id="MEAU01000010">
    <property type="protein sequence ID" value="OJA48982.1"/>
    <property type="molecule type" value="Genomic_DNA"/>
</dbReference>
<comment type="caution">
    <text evidence="7">The sequence shown here is derived from an EMBL/GenBank/DDBJ whole genome shotgun (WGS) entry which is preliminary data.</text>
</comment>
<evidence type="ECO:0000313" key="7">
    <source>
        <dbReference type="EMBL" id="OJA48982.1"/>
    </source>
</evidence>
<dbReference type="Pfam" id="PF04347">
    <property type="entry name" value="FliO"/>
    <property type="match status" value="1"/>
</dbReference>
<keyword evidence="4 6" id="KW-1133">Transmembrane helix</keyword>
<dbReference type="Proteomes" id="UP000183667">
    <property type="component" value="Unassembled WGS sequence"/>
</dbReference>
<dbReference type="AlphaFoldDB" id="A0ABD6Q6S9"/>
<reference evidence="8" key="1">
    <citation type="submission" date="2016-08" db="EMBL/GenBank/DDBJ databases">
        <title>Population biology and virulence potential of Burkholderia ubonensis.</title>
        <authorList>
            <person name="Price E.P."/>
            <person name="Currie B.J."/>
            <person name="Wagner D.M."/>
        </authorList>
    </citation>
    <scope>NUCLEOTIDE SEQUENCE [LARGE SCALE GENOMIC DNA]</scope>
    <source>
        <strain evidence="8">MSMB0103</strain>
    </source>
</reference>
<protein>
    <recommendedName>
        <fullName evidence="9">Flagellar protein</fullName>
    </recommendedName>
</protein>
<evidence type="ECO:0000256" key="5">
    <source>
        <dbReference type="ARBA" id="ARBA00023136"/>
    </source>
</evidence>
<keyword evidence="5 6" id="KW-0472">Membrane</keyword>
<keyword evidence="3 6" id="KW-0812">Transmembrane</keyword>
<dbReference type="RefSeq" id="WP_060079044.1">
    <property type="nucleotide sequence ID" value="NZ_LPDU01000154.1"/>
</dbReference>
<evidence type="ECO:0000256" key="1">
    <source>
        <dbReference type="ARBA" id="ARBA00004236"/>
    </source>
</evidence>
<feature type="transmembrane region" description="Helical" evidence="6">
    <location>
        <begin position="46"/>
        <end position="64"/>
    </location>
</feature>
<organism evidence="7 8">
    <name type="scientific">Burkholderia ubonensis</name>
    <dbReference type="NCBI Taxonomy" id="101571"/>
    <lineage>
        <taxon>Bacteria</taxon>
        <taxon>Pseudomonadati</taxon>
        <taxon>Pseudomonadota</taxon>
        <taxon>Betaproteobacteria</taxon>
        <taxon>Burkholderiales</taxon>
        <taxon>Burkholderiaceae</taxon>
        <taxon>Burkholderia</taxon>
        <taxon>Burkholderia cepacia complex</taxon>
    </lineage>
</organism>
<sequence length="132" mass="13296">MPGTASSAAPFPVPISAASCAAAGTPSSSSIALGPVIGGGIDLLRIGGALALCIALGIAAIFVLRRYGFGPTDGRGASAGQKRLTIVETARLATRVTLHVVEYDERRVLLALDANGITLLDAHSRPASETTS</sequence>
<evidence type="ECO:0000256" key="4">
    <source>
        <dbReference type="ARBA" id="ARBA00022989"/>
    </source>
</evidence>
<evidence type="ECO:0000256" key="3">
    <source>
        <dbReference type="ARBA" id="ARBA00022692"/>
    </source>
</evidence>
<evidence type="ECO:0008006" key="9">
    <source>
        <dbReference type="Google" id="ProtNLM"/>
    </source>
</evidence>
<dbReference type="InterPro" id="IPR022781">
    <property type="entry name" value="Flagellar_biosynth_FliO"/>
</dbReference>
<name>A0ABD6Q6S9_9BURK</name>
<gene>
    <name evidence="7" type="ORF">BGV66_07740</name>
</gene>
<evidence type="ECO:0000313" key="8">
    <source>
        <dbReference type="Proteomes" id="UP000183667"/>
    </source>
</evidence>